<dbReference type="EMBL" id="RDBE01000010">
    <property type="protein sequence ID" value="RLV47596.1"/>
    <property type="molecule type" value="Genomic_DNA"/>
</dbReference>
<dbReference type="SUPFAM" id="SSF53474">
    <property type="entry name" value="alpha/beta-Hydrolases"/>
    <property type="match status" value="1"/>
</dbReference>
<accession>A0A3L8NWH3</accession>
<evidence type="ECO:0000259" key="1">
    <source>
        <dbReference type="Pfam" id="PF12697"/>
    </source>
</evidence>
<dbReference type="InterPro" id="IPR029058">
    <property type="entry name" value="AB_hydrolase_fold"/>
</dbReference>
<dbReference type="InterPro" id="IPR050266">
    <property type="entry name" value="AB_hydrolase_sf"/>
</dbReference>
<reference evidence="2 3" key="1">
    <citation type="submission" date="2018-10" db="EMBL/GenBank/DDBJ databases">
        <title>Marmoricola sp. 4Q3S-7 whole genome shotgun sequence.</title>
        <authorList>
            <person name="Li F."/>
        </authorList>
    </citation>
    <scope>NUCLEOTIDE SEQUENCE [LARGE SCALE GENOMIC DNA]</scope>
    <source>
        <strain evidence="2 3">4Q3S-7</strain>
    </source>
</reference>
<evidence type="ECO:0000313" key="3">
    <source>
        <dbReference type="Proteomes" id="UP000281708"/>
    </source>
</evidence>
<feature type="domain" description="AB hydrolase-1" evidence="1">
    <location>
        <begin position="26"/>
        <end position="132"/>
    </location>
</feature>
<dbReference type="PANTHER" id="PTHR43798">
    <property type="entry name" value="MONOACYLGLYCEROL LIPASE"/>
    <property type="match status" value="1"/>
</dbReference>
<dbReference type="InterPro" id="IPR000073">
    <property type="entry name" value="AB_hydrolase_1"/>
</dbReference>
<sequence>MPTLTTYDGLRLAVACYGPADATLTVLLAHCWTCDQDLWRYQVRDLLAQEPGRVRIVTWDHRGHGLSDPTPRGTTTIENLARDMSDVVDTFAPDGRLVLAGHSIGGMTLMALARLRPELYASRVAGALFCSTSSGGLDADCMVHERTDALAALAGVPTEVLVGTHDRLTPVRMARRIADAVPDSRLTLLPDAGHMLPLERDDVVSATLLRLVRQAG</sequence>
<dbReference type="Proteomes" id="UP000281708">
    <property type="component" value="Unassembled WGS sequence"/>
</dbReference>
<dbReference type="Gene3D" id="3.40.50.1820">
    <property type="entry name" value="alpha/beta hydrolase"/>
    <property type="match status" value="2"/>
</dbReference>
<dbReference type="AlphaFoldDB" id="A0A3L8NWH3"/>
<keyword evidence="2" id="KW-0378">Hydrolase</keyword>
<name>A0A3L8NWH3_9ACTN</name>
<organism evidence="2 3">
    <name type="scientific">Nocardioides mangrovicus</name>
    <dbReference type="NCBI Taxonomy" id="2478913"/>
    <lineage>
        <taxon>Bacteria</taxon>
        <taxon>Bacillati</taxon>
        <taxon>Actinomycetota</taxon>
        <taxon>Actinomycetes</taxon>
        <taxon>Propionibacteriales</taxon>
        <taxon>Nocardioidaceae</taxon>
        <taxon>Nocardioides</taxon>
    </lineage>
</organism>
<dbReference type="Pfam" id="PF12697">
    <property type="entry name" value="Abhydrolase_6"/>
    <property type="match status" value="1"/>
</dbReference>
<protein>
    <submittedName>
        <fullName evidence="2">Alpha/beta fold hydrolase</fullName>
    </submittedName>
</protein>
<dbReference type="RefSeq" id="WP_121807102.1">
    <property type="nucleotide sequence ID" value="NZ_RDBE01000010.1"/>
</dbReference>
<dbReference type="GO" id="GO:0016787">
    <property type="term" value="F:hydrolase activity"/>
    <property type="evidence" value="ECO:0007669"/>
    <property type="project" value="UniProtKB-KW"/>
</dbReference>
<comment type="caution">
    <text evidence="2">The sequence shown here is derived from an EMBL/GenBank/DDBJ whole genome shotgun (WGS) entry which is preliminary data.</text>
</comment>
<gene>
    <name evidence="2" type="ORF">D9V37_15635</name>
</gene>
<keyword evidence="3" id="KW-1185">Reference proteome</keyword>
<evidence type="ECO:0000313" key="2">
    <source>
        <dbReference type="EMBL" id="RLV47596.1"/>
    </source>
</evidence>
<proteinExistence type="predicted"/>
<dbReference type="OrthoDB" id="5422338at2"/>